<evidence type="ECO:0000313" key="1">
    <source>
        <dbReference type="EMBL" id="CAJ71912.1"/>
    </source>
</evidence>
<reference evidence="1" key="2">
    <citation type="submission" date="2006-01" db="EMBL/GenBank/DDBJ databases">
        <authorList>
            <person name="Genoscope"/>
        </authorList>
    </citation>
    <scope>NUCLEOTIDE SEQUENCE</scope>
</reference>
<proteinExistence type="predicted"/>
<sequence length="50" mass="5716">MIPDVDRLCLLPNNCGAQVYSLVMLEYEARTEMESVDTALHNQTSVLQFR</sequence>
<organism evidence="1">
    <name type="scientific">Kuenenia stuttgartiensis</name>
    <dbReference type="NCBI Taxonomy" id="174633"/>
    <lineage>
        <taxon>Bacteria</taxon>
        <taxon>Pseudomonadati</taxon>
        <taxon>Planctomycetota</taxon>
        <taxon>Candidatus Brocadiia</taxon>
        <taxon>Candidatus Brocadiales</taxon>
        <taxon>Candidatus Brocadiaceae</taxon>
        <taxon>Candidatus Kuenenia</taxon>
    </lineage>
</organism>
<gene>
    <name evidence="1" type="ORF">kustc1167</name>
</gene>
<name>Q1PXF0_KUEST</name>
<accession>Q1PXF0</accession>
<reference evidence="1" key="1">
    <citation type="journal article" date="2006" name="Nature">
        <title>Deciphering the evolution and metabolism of an anammox bacterium from a community genome.</title>
        <authorList>
            <person name="Strous M."/>
            <person name="Pelletier E."/>
            <person name="Mangenot S."/>
            <person name="Rattei T."/>
            <person name="Lehner A."/>
            <person name="Taylor M.W."/>
            <person name="Horn M."/>
            <person name="Daims H."/>
            <person name="Bartol-Mavel D."/>
            <person name="Wincker P."/>
            <person name="Barbe V."/>
            <person name="Fonknechten N."/>
            <person name="Vallenet D."/>
            <person name="Segurens B."/>
            <person name="Schenowitz-Truong C."/>
            <person name="Medigue C."/>
            <person name="Collingro A."/>
            <person name="Snel B."/>
            <person name="Dutilh B.E."/>
            <person name="OpDenCamp H.J.M."/>
            <person name="vanDerDrift C."/>
            <person name="Cirpus I."/>
            <person name="vanDePas-Schoonen K.T."/>
            <person name="Harhangi H.R."/>
            <person name="vanNiftrik L."/>
            <person name="Schmid M."/>
            <person name="Keltjens J."/>
            <person name="vanDeVossenberg J."/>
            <person name="Kartal B."/>
            <person name="Meier H."/>
            <person name="Frishman D."/>
            <person name="Huynen M.A."/>
            <person name="Mewes H."/>
            <person name="Weissenbach J."/>
            <person name="Jetten M.S.M."/>
            <person name="Wagner M."/>
            <person name="LePaslier D."/>
        </authorList>
    </citation>
    <scope>NUCLEOTIDE SEQUENCE</scope>
</reference>
<dbReference type="EMBL" id="CT573073">
    <property type="protein sequence ID" value="CAJ71912.1"/>
    <property type="molecule type" value="Genomic_DNA"/>
</dbReference>
<protein>
    <submittedName>
        <fullName evidence="1">Uncharacterized protein</fullName>
    </submittedName>
</protein>
<dbReference type="AlphaFoldDB" id="Q1PXF0"/>